<comment type="caution">
    <text evidence="1">The sequence shown here is derived from an EMBL/GenBank/DDBJ whole genome shotgun (WGS) entry which is preliminary data.</text>
</comment>
<name>A0ABR1VKK8_9PEZI</name>
<keyword evidence="2" id="KW-1185">Reference proteome</keyword>
<reference evidence="1 2" key="1">
    <citation type="submission" date="2023-01" db="EMBL/GenBank/DDBJ databases">
        <title>Analysis of 21 Apiospora genomes using comparative genomics revels a genus with tremendous synthesis potential of carbohydrate active enzymes and secondary metabolites.</title>
        <authorList>
            <person name="Sorensen T."/>
        </authorList>
    </citation>
    <scope>NUCLEOTIDE SEQUENCE [LARGE SCALE GENOMIC DNA]</scope>
    <source>
        <strain evidence="1 2">CBS 83171</strain>
    </source>
</reference>
<dbReference type="EMBL" id="JAQQWM010000003">
    <property type="protein sequence ID" value="KAK8071762.1"/>
    <property type="molecule type" value="Genomic_DNA"/>
</dbReference>
<organism evidence="1 2">
    <name type="scientific">Apiospora saccharicola</name>
    <dbReference type="NCBI Taxonomy" id="335842"/>
    <lineage>
        <taxon>Eukaryota</taxon>
        <taxon>Fungi</taxon>
        <taxon>Dikarya</taxon>
        <taxon>Ascomycota</taxon>
        <taxon>Pezizomycotina</taxon>
        <taxon>Sordariomycetes</taxon>
        <taxon>Xylariomycetidae</taxon>
        <taxon>Amphisphaeriales</taxon>
        <taxon>Apiosporaceae</taxon>
        <taxon>Apiospora</taxon>
    </lineage>
</organism>
<dbReference type="InterPro" id="IPR025332">
    <property type="entry name" value="DUF4238"/>
</dbReference>
<proteinExistence type="predicted"/>
<dbReference type="Proteomes" id="UP001446871">
    <property type="component" value="Unassembled WGS sequence"/>
</dbReference>
<protein>
    <submittedName>
        <fullName evidence="1">Uncharacterized protein</fullName>
    </submittedName>
</protein>
<dbReference type="Pfam" id="PF14022">
    <property type="entry name" value="DUF4238"/>
    <property type="match status" value="1"/>
</dbReference>
<gene>
    <name evidence="1" type="ORF">PG996_005110</name>
</gene>
<accession>A0ABR1VKK8</accession>
<evidence type="ECO:0000313" key="2">
    <source>
        <dbReference type="Proteomes" id="UP001446871"/>
    </source>
</evidence>
<evidence type="ECO:0000313" key="1">
    <source>
        <dbReference type="EMBL" id="KAK8071762.1"/>
    </source>
</evidence>
<sequence length="300" mass="33658">MFDIPSMQFRLVEVGKTCGKVDLYHDGQGGGDAIQIESLLSELESEASSIFRKIVDAVAEDRDHVDILEENVHTLFKFMHLSMKRSAQRRNEINNTRGENDFLYQRLFEASMARGGSLDPRQFWIQDLLYLLETSHDQIPQDAEKIKGVSSAGTYKYFVDECALQIWKAADGHEFFLNERLVDFEGNTQSQLGIEVTEAGPQLICMTSDGMVHMILPLSPEVAVVFCNESRCCISPPTGIMQRGKIPHPDSSLLKDAPHKDVTTIAVEGQKRGRKRWPATTAWRVSISTLSADNHQALTS</sequence>